<dbReference type="Proteomes" id="UP000824504">
    <property type="component" value="Chromosome"/>
</dbReference>
<reference evidence="3 4" key="1">
    <citation type="submission" date="2021-07" db="EMBL/GenBank/DDBJ databases">
        <title>complete genome sequencing of Tessaracoccus sp.J1M15.</title>
        <authorList>
            <person name="Bae J.-W."/>
            <person name="Kim D.-y."/>
        </authorList>
    </citation>
    <scope>NUCLEOTIDE SEQUENCE [LARGE SCALE GENOMIC DNA]</scope>
    <source>
        <strain evidence="3 4">J1M15</strain>
    </source>
</reference>
<dbReference type="RefSeq" id="WP_219080629.1">
    <property type="nucleotide sequence ID" value="NZ_CP079216.1"/>
</dbReference>
<dbReference type="InterPro" id="IPR025445">
    <property type="entry name" value="DUF4191"/>
</dbReference>
<keyword evidence="2" id="KW-0472">Membrane</keyword>
<evidence type="ECO:0000256" key="2">
    <source>
        <dbReference type="SAM" id="Phobius"/>
    </source>
</evidence>
<dbReference type="EMBL" id="CP079216">
    <property type="protein sequence ID" value="QXT62077.1"/>
    <property type="molecule type" value="Genomic_DNA"/>
</dbReference>
<keyword evidence="4" id="KW-1185">Reference proteome</keyword>
<keyword evidence="2" id="KW-1133">Transmembrane helix</keyword>
<evidence type="ECO:0000256" key="1">
    <source>
        <dbReference type="SAM" id="MobiDB-lite"/>
    </source>
</evidence>
<feature type="transmembrane region" description="Helical" evidence="2">
    <location>
        <begin position="54"/>
        <end position="74"/>
    </location>
</feature>
<evidence type="ECO:0000313" key="3">
    <source>
        <dbReference type="EMBL" id="QXT62077.1"/>
    </source>
</evidence>
<gene>
    <name evidence="3" type="ORF">KDB89_09860</name>
</gene>
<evidence type="ECO:0000313" key="4">
    <source>
        <dbReference type="Proteomes" id="UP000824504"/>
    </source>
</evidence>
<feature type="compositionally biased region" description="Basic and acidic residues" evidence="1">
    <location>
        <begin position="1"/>
        <end position="21"/>
    </location>
</feature>
<proteinExistence type="predicted"/>
<keyword evidence="2" id="KW-0812">Transmembrane</keyword>
<dbReference type="Pfam" id="PF13829">
    <property type="entry name" value="DUF4191"/>
    <property type="match status" value="1"/>
</dbReference>
<name>A0ABX8SF99_9ACTN</name>
<organism evidence="3 4">
    <name type="scientific">Tessaracoccus palaemonis</name>
    <dbReference type="NCBI Taxonomy" id="2829499"/>
    <lineage>
        <taxon>Bacteria</taxon>
        <taxon>Bacillati</taxon>
        <taxon>Actinomycetota</taxon>
        <taxon>Actinomycetes</taxon>
        <taxon>Propionibacteriales</taxon>
        <taxon>Propionibacteriaceae</taxon>
        <taxon>Tessaracoccus</taxon>
    </lineage>
</organism>
<feature type="region of interest" description="Disordered" evidence="1">
    <location>
        <begin position="1"/>
        <end position="31"/>
    </location>
</feature>
<sequence>MAKSERAKALEAKQKAEAKAEKLRKKNSTNPDDWGRVRQIVETYKMTAQYDKQLHFWTIAGLLIPFIALLALGFVLGSPIMWGITGLLLGFLAAMLLFSWRARRGVYARFEGQPGSAQVALQMLPKKWLTKPAIAASGTQERPQLVHRALGPGGLILVGEGDAGKLKPLLEKERKKHEQVAYGVDVTVLTMGNGAGQVPLDQLSKYIKKLPKQLTDAKIQEVNQRLKALDARPNIPIPKGYINPKGARSAMRGR</sequence>
<protein>
    <submittedName>
        <fullName evidence="3">DUF4191 domain-containing protein</fullName>
    </submittedName>
</protein>
<feature type="transmembrane region" description="Helical" evidence="2">
    <location>
        <begin position="80"/>
        <end position="100"/>
    </location>
</feature>
<accession>A0ABX8SF99</accession>